<keyword evidence="1" id="KW-0472">Membrane</keyword>
<organism evidence="2 3">
    <name type="scientific">Rhizoctonia solani</name>
    <dbReference type="NCBI Taxonomy" id="456999"/>
    <lineage>
        <taxon>Eukaryota</taxon>
        <taxon>Fungi</taxon>
        <taxon>Dikarya</taxon>
        <taxon>Basidiomycota</taxon>
        <taxon>Agaricomycotina</taxon>
        <taxon>Agaricomycetes</taxon>
        <taxon>Cantharellales</taxon>
        <taxon>Ceratobasidiaceae</taxon>
        <taxon>Rhizoctonia</taxon>
    </lineage>
</organism>
<evidence type="ECO:0000313" key="2">
    <source>
        <dbReference type="EMBL" id="CAE6445669.1"/>
    </source>
</evidence>
<keyword evidence="1" id="KW-0812">Transmembrane</keyword>
<comment type="caution">
    <text evidence="2">The sequence shown here is derived from an EMBL/GenBank/DDBJ whole genome shotgun (WGS) entry which is preliminary data.</text>
</comment>
<dbReference type="AlphaFoldDB" id="A0A8H3GE56"/>
<name>A0A8H3GE56_9AGAM</name>
<accession>A0A8H3GE56</accession>
<reference evidence="2" key="1">
    <citation type="submission" date="2021-01" db="EMBL/GenBank/DDBJ databases">
        <authorList>
            <person name="Kaushik A."/>
        </authorList>
    </citation>
    <scope>NUCLEOTIDE SEQUENCE</scope>
    <source>
        <strain evidence="2">AG1-1C</strain>
    </source>
</reference>
<feature type="transmembrane region" description="Helical" evidence="1">
    <location>
        <begin position="67"/>
        <end position="88"/>
    </location>
</feature>
<protein>
    <submittedName>
        <fullName evidence="2">Uncharacterized protein</fullName>
    </submittedName>
</protein>
<dbReference type="EMBL" id="CAJMWS010000461">
    <property type="protein sequence ID" value="CAE6445669.1"/>
    <property type="molecule type" value="Genomic_DNA"/>
</dbReference>
<feature type="transmembrane region" description="Helical" evidence="1">
    <location>
        <begin position="135"/>
        <end position="154"/>
    </location>
</feature>
<evidence type="ECO:0000256" key="1">
    <source>
        <dbReference type="SAM" id="Phobius"/>
    </source>
</evidence>
<proteinExistence type="predicted"/>
<dbReference type="Proteomes" id="UP000663846">
    <property type="component" value="Unassembled WGS sequence"/>
</dbReference>
<gene>
    <name evidence="2" type="ORF">RDB_LOCUS137786</name>
</gene>
<feature type="transmembrane region" description="Helical" evidence="1">
    <location>
        <begin position="34"/>
        <end position="55"/>
    </location>
</feature>
<evidence type="ECO:0000313" key="3">
    <source>
        <dbReference type="Proteomes" id="UP000663846"/>
    </source>
</evidence>
<feature type="transmembrane region" description="Helical" evidence="1">
    <location>
        <begin position="100"/>
        <end position="123"/>
    </location>
</feature>
<sequence>MYTPSYLVRKAVGTSTSDNGVLWTVFRLDPDQNMASVICQWFLQAIVLLLTQRLLYGTLKDERRLKAYVVGVNMMCLMHTLLRTILAFDYIHGVIGVHIAMPGFILPVMITIETMVVQAYFLFRCWGIMVKRRWAIAPLLVVWIFSGVAGAVATDYKPELVTTTLACWVALSSSLDLTMTAISKPCSSPPSATCQPTSQP</sequence>
<keyword evidence="1" id="KW-1133">Transmembrane helix</keyword>